<gene>
    <name evidence="1" type="ORF">HPB47_010434</name>
</gene>
<reference evidence="1 2" key="1">
    <citation type="journal article" date="2020" name="Cell">
        <title>Large-Scale Comparative Analyses of Tick Genomes Elucidate Their Genetic Diversity and Vector Capacities.</title>
        <authorList>
            <consortium name="Tick Genome and Microbiome Consortium (TIGMIC)"/>
            <person name="Jia N."/>
            <person name="Wang J."/>
            <person name="Shi W."/>
            <person name="Du L."/>
            <person name="Sun Y."/>
            <person name="Zhan W."/>
            <person name="Jiang J.F."/>
            <person name="Wang Q."/>
            <person name="Zhang B."/>
            <person name="Ji P."/>
            <person name="Bell-Sakyi L."/>
            <person name="Cui X.M."/>
            <person name="Yuan T.T."/>
            <person name="Jiang B.G."/>
            <person name="Yang W.F."/>
            <person name="Lam T.T."/>
            <person name="Chang Q.C."/>
            <person name="Ding S.J."/>
            <person name="Wang X.J."/>
            <person name="Zhu J.G."/>
            <person name="Ruan X.D."/>
            <person name="Zhao L."/>
            <person name="Wei J.T."/>
            <person name="Ye R.Z."/>
            <person name="Que T.C."/>
            <person name="Du C.H."/>
            <person name="Zhou Y.H."/>
            <person name="Cheng J.X."/>
            <person name="Dai P.F."/>
            <person name="Guo W.B."/>
            <person name="Han X.H."/>
            <person name="Huang E.J."/>
            <person name="Li L.F."/>
            <person name="Wei W."/>
            <person name="Gao Y.C."/>
            <person name="Liu J.Z."/>
            <person name="Shao H.Z."/>
            <person name="Wang X."/>
            <person name="Wang C.C."/>
            <person name="Yang T.C."/>
            <person name="Huo Q.B."/>
            <person name="Li W."/>
            <person name="Chen H.Y."/>
            <person name="Chen S.E."/>
            <person name="Zhou L.G."/>
            <person name="Ni X.B."/>
            <person name="Tian J.H."/>
            <person name="Sheng Y."/>
            <person name="Liu T."/>
            <person name="Pan Y.S."/>
            <person name="Xia L.Y."/>
            <person name="Li J."/>
            <person name="Zhao F."/>
            <person name="Cao W.C."/>
        </authorList>
    </citation>
    <scope>NUCLEOTIDE SEQUENCE [LARGE SCALE GENOMIC DNA]</scope>
    <source>
        <strain evidence="1">Iper-2018</strain>
    </source>
</reference>
<evidence type="ECO:0000313" key="2">
    <source>
        <dbReference type="Proteomes" id="UP000805193"/>
    </source>
</evidence>
<dbReference type="Proteomes" id="UP000805193">
    <property type="component" value="Unassembled WGS sequence"/>
</dbReference>
<dbReference type="EMBL" id="JABSTQ010011348">
    <property type="protein sequence ID" value="KAG0412423.1"/>
    <property type="molecule type" value="Genomic_DNA"/>
</dbReference>
<evidence type="ECO:0000313" key="1">
    <source>
        <dbReference type="EMBL" id="KAG0412423.1"/>
    </source>
</evidence>
<proteinExistence type="predicted"/>
<protein>
    <submittedName>
        <fullName evidence="1">Uncharacterized protein</fullName>
    </submittedName>
</protein>
<organism evidence="1 2">
    <name type="scientific">Ixodes persulcatus</name>
    <name type="common">Taiga tick</name>
    <dbReference type="NCBI Taxonomy" id="34615"/>
    <lineage>
        <taxon>Eukaryota</taxon>
        <taxon>Metazoa</taxon>
        <taxon>Ecdysozoa</taxon>
        <taxon>Arthropoda</taxon>
        <taxon>Chelicerata</taxon>
        <taxon>Arachnida</taxon>
        <taxon>Acari</taxon>
        <taxon>Parasitiformes</taxon>
        <taxon>Ixodida</taxon>
        <taxon>Ixodoidea</taxon>
        <taxon>Ixodidae</taxon>
        <taxon>Ixodinae</taxon>
        <taxon>Ixodes</taxon>
    </lineage>
</organism>
<accession>A0AC60NZ32</accession>
<sequence>MLLAYCRRGTDEYIVPTSEDASPSQQSFTGFSIESAVPTNTALLDLSPATLNIKEETPDEDVRYAEVNDDDAKTASAPSVTDGTNSVTESQQPDNVSRESVRNSPNPSPPVETTLAELDVSPPQTTRQLGEIVPNSPRFHPRPFYRNRKRITCSWAVTSASERKARLELDILISTKRKLEAETLKAEAEERRATAETLLLAETLKKCSEEKKKAVAEAMFLVQERKRSEEETRKAAAIADFHVEERRKAAAKVDVLLEHRNYYADQRKTEAVKRRVLLLEVQKMKRELKLI</sequence>
<keyword evidence="2" id="KW-1185">Reference proteome</keyword>
<comment type="caution">
    <text evidence="1">The sequence shown here is derived from an EMBL/GenBank/DDBJ whole genome shotgun (WGS) entry which is preliminary data.</text>
</comment>
<name>A0AC60NZ32_IXOPE</name>